<dbReference type="InParanoid" id="A0A0C3FH76"/>
<accession>A0A0C3FH76</accession>
<keyword evidence="2" id="KW-1185">Reference proteome</keyword>
<reference evidence="1 2" key="1">
    <citation type="submission" date="2014-04" db="EMBL/GenBank/DDBJ databases">
        <authorList>
            <consortium name="DOE Joint Genome Institute"/>
            <person name="Kuo A."/>
            <person name="Tarkka M."/>
            <person name="Buscot F."/>
            <person name="Kohler A."/>
            <person name="Nagy L.G."/>
            <person name="Floudas D."/>
            <person name="Copeland A."/>
            <person name="Barry K.W."/>
            <person name="Cichocki N."/>
            <person name="Veneault-Fourrey C."/>
            <person name="LaButti K."/>
            <person name="Lindquist E.A."/>
            <person name="Lipzen A."/>
            <person name="Lundell T."/>
            <person name="Morin E."/>
            <person name="Murat C."/>
            <person name="Sun H."/>
            <person name="Tunlid A."/>
            <person name="Henrissat B."/>
            <person name="Grigoriev I.V."/>
            <person name="Hibbett D.S."/>
            <person name="Martin F."/>
            <person name="Nordberg H.P."/>
            <person name="Cantor M.N."/>
            <person name="Hua S.X."/>
        </authorList>
    </citation>
    <scope>NUCLEOTIDE SEQUENCE [LARGE SCALE GENOMIC DNA]</scope>
    <source>
        <strain evidence="1 2">F 1598</strain>
    </source>
</reference>
<dbReference type="EMBL" id="KN832990">
    <property type="protein sequence ID" value="KIM83710.1"/>
    <property type="molecule type" value="Genomic_DNA"/>
</dbReference>
<dbReference type="AlphaFoldDB" id="A0A0C3FH76"/>
<gene>
    <name evidence="1" type="ORF">PILCRDRAFT_434026</name>
</gene>
<evidence type="ECO:0000313" key="1">
    <source>
        <dbReference type="EMBL" id="KIM83710.1"/>
    </source>
</evidence>
<evidence type="ECO:0000313" key="2">
    <source>
        <dbReference type="Proteomes" id="UP000054166"/>
    </source>
</evidence>
<dbReference type="HOGENOM" id="CLU_1993479_0_0_1"/>
<organism evidence="1 2">
    <name type="scientific">Piloderma croceum (strain F 1598)</name>
    <dbReference type="NCBI Taxonomy" id="765440"/>
    <lineage>
        <taxon>Eukaryota</taxon>
        <taxon>Fungi</taxon>
        <taxon>Dikarya</taxon>
        <taxon>Basidiomycota</taxon>
        <taxon>Agaricomycotina</taxon>
        <taxon>Agaricomycetes</taxon>
        <taxon>Agaricomycetidae</taxon>
        <taxon>Atheliales</taxon>
        <taxon>Atheliaceae</taxon>
        <taxon>Piloderma</taxon>
    </lineage>
</organism>
<reference evidence="2" key="2">
    <citation type="submission" date="2015-01" db="EMBL/GenBank/DDBJ databases">
        <title>Evolutionary Origins and Diversification of the Mycorrhizal Mutualists.</title>
        <authorList>
            <consortium name="DOE Joint Genome Institute"/>
            <consortium name="Mycorrhizal Genomics Consortium"/>
            <person name="Kohler A."/>
            <person name="Kuo A."/>
            <person name="Nagy L.G."/>
            <person name="Floudas D."/>
            <person name="Copeland A."/>
            <person name="Barry K.W."/>
            <person name="Cichocki N."/>
            <person name="Veneault-Fourrey C."/>
            <person name="LaButti K."/>
            <person name="Lindquist E.A."/>
            <person name="Lipzen A."/>
            <person name="Lundell T."/>
            <person name="Morin E."/>
            <person name="Murat C."/>
            <person name="Riley R."/>
            <person name="Ohm R."/>
            <person name="Sun H."/>
            <person name="Tunlid A."/>
            <person name="Henrissat B."/>
            <person name="Grigoriev I.V."/>
            <person name="Hibbett D.S."/>
            <person name="Martin F."/>
        </authorList>
    </citation>
    <scope>NUCLEOTIDE SEQUENCE [LARGE SCALE GENOMIC DNA]</scope>
    <source>
        <strain evidence="2">F 1598</strain>
    </source>
</reference>
<name>A0A0C3FH76_PILCF</name>
<sequence>MRFRAQFLTVTKTFDSIPALIPDVSTMLIMFRFAKAWLKQAHHLAFVALFFWHCSNTPLLPNLSYFLHCLHKYPLSPGCHLFFRQLEKMKLRRRTGTSMSSPAAKLSCRKREKDCRSSERRRCRC</sequence>
<protein>
    <submittedName>
        <fullName evidence="1">Uncharacterized protein</fullName>
    </submittedName>
</protein>
<proteinExistence type="predicted"/>
<dbReference type="Proteomes" id="UP000054166">
    <property type="component" value="Unassembled WGS sequence"/>
</dbReference>